<sequence>MDRVGLDPIGSAARRRKRPGRVAGPNWSVLGLFGPNLRRRRNGPRPVNRRSVEMAGNGGDEAAGGGSGLWTPRFRPVWRKIAEIRDIGDPGPAGSRAAGERCPALPGLPESNLFF</sequence>
<evidence type="ECO:0000313" key="2">
    <source>
        <dbReference type="EMBL" id="PKI48677.1"/>
    </source>
</evidence>
<feature type="region of interest" description="Disordered" evidence="1">
    <location>
        <begin position="38"/>
        <end position="69"/>
    </location>
</feature>
<dbReference type="Proteomes" id="UP000233551">
    <property type="component" value="Unassembled WGS sequence"/>
</dbReference>
<protein>
    <submittedName>
        <fullName evidence="2">Uncharacterized protein</fullName>
    </submittedName>
</protein>
<reference evidence="2 3" key="1">
    <citation type="submission" date="2017-11" db="EMBL/GenBank/DDBJ databases">
        <title>De-novo sequencing of pomegranate (Punica granatum L.) genome.</title>
        <authorList>
            <person name="Akparov Z."/>
            <person name="Amiraslanov A."/>
            <person name="Hajiyeva S."/>
            <person name="Abbasov M."/>
            <person name="Kaur K."/>
            <person name="Hamwieh A."/>
            <person name="Solovyev V."/>
            <person name="Salamov A."/>
            <person name="Braich B."/>
            <person name="Kosarev P."/>
            <person name="Mahmoud A."/>
            <person name="Hajiyev E."/>
            <person name="Babayeva S."/>
            <person name="Izzatullayeva V."/>
            <person name="Mammadov A."/>
            <person name="Mammadov A."/>
            <person name="Sharifova S."/>
            <person name="Ojaghi J."/>
            <person name="Eynullazada K."/>
            <person name="Bayramov B."/>
            <person name="Abdulazimova A."/>
            <person name="Shahmuradov I."/>
        </authorList>
    </citation>
    <scope>NUCLEOTIDE SEQUENCE [LARGE SCALE GENOMIC DNA]</scope>
    <source>
        <strain evidence="3">cv. AG2017</strain>
        <tissue evidence="2">Leaf</tissue>
    </source>
</reference>
<evidence type="ECO:0000313" key="3">
    <source>
        <dbReference type="Proteomes" id="UP000233551"/>
    </source>
</evidence>
<keyword evidence="3" id="KW-1185">Reference proteome</keyword>
<gene>
    <name evidence="2" type="ORF">CRG98_030928</name>
</gene>
<feature type="compositionally biased region" description="Gly residues" evidence="1">
    <location>
        <begin position="56"/>
        <end position="68"/>
    </location>
</feature>
<dbReference type="EMBL" id="PGOL01002352">
    <property type="protein sequence ID" value="PKI48677.1"/>
    <property type="molecule type" value="Genomic_DNA"/>
</dbReference>
<organism evidence="2 3">
    <name type="scientific">Punica granatum</name>
    <name type="common">Pomegranate</name>
    <dbReference type="NCBI Taxonomy" id="22663"/>
    <lineage>
        <taxon>Eukaryota</taxon>
        <taxon>Viridiplantae</taxon>
        <taxon>Streptophyta</taxon>
        <taxon>Embryophyta</taxon>
        <taxon>Tracheophyta</taxon>
        <taxon>Spermatophyta</taxon>
        <taxon>Magnoliopsida</taxon>
        <taxon>eudicotyledons</taxon>
        <taxon>Gunneridae</taxon>
        <taxon>Pentapetalae</taxon>
        <taxon>rosids</taxon>
        <taxon>malvids</taxon>
        <taxon>Myrtales</taxon>
        <taxon>Lythraceae</taxon>
        <taxon>Punica</taxon>
    </lineage>
</organism>
<dbReference type="AlphaFoldDB" id="A0A2I0IXE0"/>
<proteinExistence type="predicted"/>
<feature type="region of interest" description="Disordered" evidence="1">
    <location>
        <begin position="1"/>
        <end position="25"/>
    </location>
</feature>
<name>A0A2I0IXE0_PUNGR</name>
<accession>A0A2I0IXE0</accession>
<comment type="caution">
    <text evidence="2">The sequence shown here is derived from an EMBL/GenBank/DDBJ whole genome shotgun (WGS) entry which is preliminary data.</text>
</comment>
<evidence type="ECO:0000256" key="1">
    <source>
        <dbReference type="SAM" id="MobiDB-lite"/>
    </source>
</evidence>
<feature type="region of interest" description="Disordered" evidence="1">
    <location>
        <begin position="86"/>
        <end position="115"/>
    </location>
</feature>